<sequence>IHITLGVMRGKSAIYSTHPERARPIVLSQGSALSLAHLAATLQHWRRDAEDPVELWWFGDPCVSLLCYCSSVALVLGLGLAGVFQLLSSAVQDMGCIRSRRRILQLRSGGFMDPLLLLATGLALMVCGAALLLGLSRSETLMSGTVLLSGGAAVVLAVVIYGTVVFIKKRRNRRRMRRRRVVRRRRRVRVYTVTGQRSQPWRVSASSQASLI</sequence>
<keyword evidence="1" id="KW-0812">Transmembrane</keyword>
<dbReference type="PANTHER" id="PTHR31416">
    <property type="entry name" value="TRANSMEMBRANE PROTEIN 125"/>
    <property type="match status" value="1"/>
</dbReference>
<dbReference type="Ensembl" id="ENSAMXT00000048707.1">
    <property type="protein sequence ID" value="ENSAMXP00000044224.1"/>
    <property type="gene ID" value="ENSAMXG00000030147.1"/>
</dbReference>
<reference evidence="2" key="3">
    <citation type="submission" date="2025-08" db="UniProtKB">
        <authorList>
            <consortium name="Ensembl"/>
        </authorList>
    </citation>
    <scope>IDENTIFICATION</scope>
</reference>
<feature type="transmembrane region" description="Helical" evidence="1">
    <location>
        <begin position="146"/>
        <end position="167"/>
    </location>
</feature>
<dbReference type="GeneTree" id="ENSGT00390000003015"/>
<dbReference type="AlphaFoldDB" id="A0A3B1JSA1"/>
<keyword evidence="1" id="KW-1133">Transmembrane helix</keyword>
<keyword evidence="1" id="KW-0472">Membrane</keyword>
<dbReference type="Proteomes" id="UP000018467">
    <property type="component" value="Unassembled WGS sequence"/>
</dbReference>
<protein>
    <submittedName>
        <fullName evidence="2">Transmembrane protein 125b</fullName>
    </submittedName>
</protein>
<dbReference type="InterPro" id="IPR028165">
    <property type="entry name" value="TMEM125"/>
</dbReference>
<evidence type="ECO:0000313" key="2">
    <source>
        <dbReference type="Ensembl" id="ENSAMXP00000044224.1"/>
    </source>
</evidence>
<name>A0A3B1JSA1_ASTMX</name>
<feature type="transmembrane region" description="Helical" evidence="1">
    <location>
        <begin position="63"/>
        <end position="90"/>
    </location>
</feature>
<dbReference type="Pfam" id="PF15109">
    <property type="entry name" value="TMEM125"/>
    <property type="match status" value="1"/>
</dbReference>
<dbReference type="PANTHER" id="PTHR31416:SF1">
    <property type="entry name" value="TRANSMEMBRANE PROTEIN 125"/>
    <property type="match status" value="1"/>
</dbReference>
<reference evidence="3" key="1">
    <citation type="submission" date="2013-03" db="EMBL/GenBank/DDBJ databases">
        <authorList>
            <person name="Jeffery W."/>
            <person name="Warren W."/>
            <person name="Wilson R.K."/>
        </authorList>
    </citation>
    <scope>NUCLEOTIDE SEQUENCE</scope>
    <source>
        <strain evidence="3">female</strain>
    </source>
</reference>
<keyword evidence="3" id="KW-1185">Reference proteome</keyword>
<feature type="transmembrane region" description="Helical" evidence="1">
    <location>
        <begin position="111"/>
        <end position="134"/>
    </location>
</feature>
<organism evidence="2 3">
    <name type="scientific">Astyanax mexicanus</name>
    <name type="common">Blind cave fish</name>
    <name type="synonym">Astyanax fasciatus mexicanus</name>
    <dbReference type="NCBI Taxonomy" id="7994"/>
    <lineage>
        <taxon>Eukaryota</taxon>
        <taxon>Metazoa</taxon>
        <taxon>Chordata</taxon>
        <taxon>Craniata</taxon>
        <taxon>Vertebrata</taxon>
        <taxon>Euteleostomi</taxon>
        <taxon>Actinopterygii</taxon>
        <taxon>Neopterygii</taxon>
        <taxon>Teleostei</taxon>
        <taxon>Ostariophysi</taxon>
        <taxon>Characiformes</taxon>
        <taxon>Characoidei</taxon>
        <taxon>Acestrorhamphidae</taxon>
        <taxon>Acestrorhamphinae</taxon>
        <taxon>Astyanax</taxon>
    </lineage>
</organism>
<evidence type="ECO:0000256" key="1">
    <source>
        <dbReference type="SAM" id="Phobius"/>
    </source>
</evidence>
<evidence type="ECO:0000313" key="3">
    <source>
        <dbReference type="Proteomes" id="UP000018467"/>
    </source>
</evidence>
<reference evidence="3" key="2">
    <citation type="journal article" date="2014" name="Nat. Commun.">
        <title>The cavefish genome reveals candidate genes for eye loss.</title>
        <authorList>
            <person name="McGaugh S.E."/>
            <person name="Gross J.B."/>
            <person name="Aken B."/>
            <person name="Blin M."/>
            <person name="Borowsky R."/>
            <person name="Chalopin D."/>
            <person name="Hinaux H."/>
            <person name="Jeffery W.R."/>
            <person name="Keene A."/>
            <person name="Ma L."/>
            <person name="Minx P."/>
            <person name="Murphy D."/>
            <person name="O'Quin K.E."/>
            <person name="Retaux S."/>
            <person name="Rohner N."/>
            <person name="Searle S.M."/>
            <person name="Stahl B.A."/>
            <person name="Tabin C."/>
            <person name="Volff J.N."/>
            <person name="Yoshizawa M."/>
            <person name="Warren W.C."/>
        </authorList>
    </citation>
    <scope>NUCLEOTIDE SEQUENCE [LARGE SCALE GENOMIC DNA]</scope>
    <source>
        <strain evidence="3">female</strain>
    </source>
</reference>
<proteinExistence type="predicted"/>
<dbReference type="InParanoid" id="A0A3B1JSA1"/>
<reference evidence="2" key="4">
    <citation type="submission" date="2025-09" db="UniProtKB">
        <authorList>
            <consortium name="Ensembl"/>
        </authorList>
    </citation>
    <scope>IDENTIFICATION</scope>
</reference>
<accession>A0A3B1JSA1</accession>